<keyword evidence="2" id="KW-1185">Reference proteome</keyword>
<dbReference type="Proteomes" id="UP000219636">
    <property type="component" value="Unassembled WGS sequence"/>
</dbReference>
<evidence type="ECO:0000313" key="2">
    <source>
        <dbReference type="Proteomes" id="UP000219636"/>
    </source>
</evidence>
<dbReference type="EMBL" id="OBMQ01000008">
    <property type="protein sequence ID" value="SOC15043.1"/>
    <property type="molecule type" value="Genomic_DNA"/>
</dbReference>
<dbReference type="AlphaFoldDB" id="A0A285T1C8"/>
<sequence length="80" mass="8973">MLNGQIATLREQITVLNGQNVELKEGIHTAEWTRRSYEVQIISTVLCRLSCLCGLSANFSVFIALVNSTFIKITTIFCLH</sequence>
<organism evidence="1 2">
    <name type="scientific">Ureibacillus xyleni</name>
    <dbReference type="NCBI Taxonomy" id="614648"/>
    <lineage>
        <taxon>Bacteria</taxon>
        <taxon>Bacillati</taxon>
        <taxon>Bacillota</taxon>
        <taxon>Bacilli</taxon>
        <taxon>Bacillales</taxon>
        <taxon>Caryophanaceae</taxon>
        <taxon>Ureibacillus</taxon>
    </lineage>
</organism>
<gene>
    <name evidence="1" type="ORF">SAMN05880501_10825</name>
</gene>
<name>A0A285T1C8_9BACL</name>
<proteinExistence type="predicted"/>
<protein>
    <submittedName>
        <fullName evidence="1">Uncharacterized protein</fullName>
    </submittedName>
</protein>
<evidence type="ECO:0000313" key="1">
    <source>
        <dbReference type="EMBL" id="SOC15043.1"/>
    </source>
</evidence>
<accession>A0A285T1C8</accession>
<reference evidence="2" key="1">
    <citation type="submission" date="2017-08" db="EMBL/GenBank/DDBJ databases">
        <authorList>
            <person name="Varghese N."/>
            <person name="Submissions S."/>
        </authorList>
    </citation>
    <scope>NUCLEOTIDE SEQUENCE [LARGE SCALE GENOMIC DNA]</scope>
    <source>
        <strain evidence="2">JC22</strain>
    </source>
</reference>